<keyword evidence="3 6" id="KW-0547">Nucleotide-binding</keyword>
<dbReference type="PROSITE" id="PS51705">
    <property type="entry name" value="G_HFLX"/>
    <property type="match status" value="1"/>
</dbReference>
<dbReference type="FunFam" id="3.40.50.11060:FF:000001">
    <property type="entry name" value="GTPase HflX"/>
    <property type="match status" value="1"/>
</dbReference>
<comment type="similarity">
    <text evidence="6">Belongs to the TRAFAC class OBG-HflX-like GTPase superfamily. HflX GTPase family.</text>
</comment>
<sequence length="408" mass="46427">MGCCLKSEADSLDSSLAELARLTDTAQADVIRQIKQVRDGLNPAWLIGKGKLEEISEMVQEHQIDLVIFDRELTPKQLANLDEAIPCKVLDRTQLILDIFAMRAWTKEGRLQVELAQLEYLLPRLTGQGTKLSRLGGGIGTRGPGEKQLEIDRRHIRRRILQIKKGLEKVVKHRQLHQSRRRKMDVTQVTLVGYTNAGKSTLLNRLTGAEVLQEDRLFATLDPTSRFLELPSGEWVMLTDTVGFIRHLPHHLVAAFRSTLEQVRDADILLHVVDGNHPEADEQMKAVEKVLEELGANDIPILTVFNKRDRMEHQLVTAPGETIHMSAFNDEDLQQLLLQVDQMIHSTHFHGTAEIPVSRGEMISHLYRVADVIQSEVKGLTMEVSFRLPLRRYERMSDDIKACIRKDY</sequence>
<dbReference type="KEGG" id="kpul:GXN76_08445"/>
<dbReference type="AlphaFoldDB" id="A0A7D3Y1X2"/>
<dbReference type="PANTHER" id="PTHR10229:SF0">
    <property type="entry name" value="GTP-BINDING PROTEIN 6-RELATED"/>
    <property type="match status" value="1"/>
</dbReference>
<evidence type="ECO:0000256" key="7">
    <source>
        <dbReference type="PIRSR" id="PIRSR006809-1"/>
    </source>
</evidence>
<proteinExistence type="inferred from homology"/>
<evidence type="ECO:0000313" key="10">
    <source>
        <dbReference type="EMBL" id="QKG84503.1"/>
    </source>
</evidence>
<dbReference type="HAMAP" id="MF_00900">
    <property type="entry name" value="GTPase_HflX"/>
    <property type="match status" value="1"/>
</dbReference>
<keyword evidence="4 8" id="KW-0460">Magnesium</keyword>
<evidence type="ECO:0000256" key="4">
    <source>
        <dbReference type="ARBA" id="ARBA00022842"/>
    </source>
</evidence>
<dbReference type="Gene3D" id="3.40.50.11060">
    <property type="entry name" value="GTPase HflX, N-terminal domain"/>
    <property type="match status" value="1"/>
</dbReference>
<dbReference type="CDD" id="cd01878">
    <property type="entry name" value="HflX"/>
    <property type="match status" value="1"/>
</dbReference>
<protein>
    <recommendedName>
        <fullName evidence="6">GTPase HflX</fullName>
    </recommendedName>
    <alternativeName>
        <fullName evidence="6">GTP-binding protein HflX</fullName>
    </alternativeName>
</protein>
<feature type="binding site" evidence="7">
    <location>
        <begin position="218"/>
        <end position="222"/>
    </location>
    <ligand>
        <name>GTP</name>
        <dbReference type="ChEBI" id="CHEBI:37565"/>
    </ligand>
</feature>
<comment type="subcellular location">
    <subcellularLocation>
        <location evidence="6">Cytoplasm</location>
    </subcellularLocation>
    <text evidence="6">May associate with membranes.</text>
</comment>
<keyword evidence="5 6" id="KW-0342">GTP-binding</keyword>
<gene>
    <name evidence="6 10" type="primary">hflX</name>
    <name evidence="10" type="ORF">GXN76_08445</name>
</gene>
<evidence type="ECO:0000259" key="9">
    <source>
        <dbReference type="PROSITE" id="PS51705"/>
    </source>
</evidence>
<evidence type="ECO:0000256" key="8">
    <source>
        <dbReference type="PIRSR" id="PIRSR006809-2"/>
    </source>
</evidence>
<keyword evidence="1 6" id="KW-0963">Cytoplasm</keyword>
<dbReference type="PANTHER" id="PTHR10229">
    <property type="entry name" value="GTP-BINDING PROTEIN HFLX"/>
    <property type="match status" value="1"/>
</dbReference>
<dbReference type="InterPro" id="IPR016496">
    <property type="entry name" value="GTPase_HflX"/>
</dbReference>
<dbReference type="InterPro" id="IPR030394">
    <property type="entry name" value="G_HFLX_dom"/>
</dbReference>
<feature type="binding site" evidence="7">
    <location>
        <begin position="193"/>
        <end position="200"/>
    </location>
    <ligand>
        <name>GTP</name>
        <dbReference type="ChEBI" id="CHEBI:37565"/>
    </ligand>
</feature>
<dbReference type="Pfam" id="PF01926">
    <property type="entry name" value="MMR_HSR1"/>
    <property type="match status" value="1"/>
</dbReference>
<dbReference type="GO" id="GO:0046872">
    <property type="term" value="F:metal ion binding"/>
    <property type="evidence" value="ECO:0007669"/>
    <property type="project" value="UniProtKB-KW"/>
</dbReference>
<comment type="cofactor">
    <cofactor evidence="8">
        <name>Mg(2+)</name>
        <dbReference type="ChEBI" id="CHEBI:18420"/>
    </cofactor>
</comment>
<feature type="domain" description="Hflx-type G" evidence="9">
    <location>
        <begin position="187"/>
        <end position="348"/>
    </location>
</feature>
<reference evidence="10 11" key="1">
    <citation type="submission" date="2020-01" db="EMBL/GenBank/DDBJ databases">
        <authorList>
            <person name="Gulvik C.A."/>
            <person name="Batra D.G."/>
        </authorList>
    </citation>
    <scope>NUCLEOTIDE SEQUENCE [LARGE SCALE GENOMIC DNA]</scope>
    <source>
        <strain evidence="10 11">W9323</strain>
    </source>
</reference>
<keyword evidence="2 8" id="KW-0479">Metal-binding</keyword>
<evidence type="ECO:0000256" key="3">
    <source>
        <dbReference type="ARBA" id="ARBA00022741"/>
    </source>
</evidence>
<feature type="binding site" evidence="8">
    <location>
        <position position="200"/>
    </location>
    <ligand>
        <name>Mg(2+)</name>
        <dbReference type="ChEBI" id="CHEBI:18420"/>
    </ligand>
</feature>
<dbReference type="GO" id="GO:0003924">
    <property type="term" value="F:GTPase activity"/>
    <property type="evidence" value="ECO:0007669"/>
    <property type="project" value="UniProtKB-UniRule"/>
</dbReference>
<dbReference type="Gene3D" id="3.40.50.300">
    <property type="entry name" value="P-loop containing nucleotide triphosphate hydrolases"/>
    <property type="match status" value="1"/>
</dbReference>
<organism evidence="10 11">
    <name type="scientific">Kroppenstedtia pulmonis</name>
    <dbReference type="NCBI Taxonomy" id="1380685"/>
    <lineage>
        <taxon>Bacteria</taxon>
        <taxon>Bacillati</taxon>
        <taxon>Bacillota</taxon>
        <taxon>Bacilli</taxon>
        <taxon>Bacillales</taxon>
        <taxon>Thermoactinomycetaceae</taxon>
        <taxon>Kroppenstedtia</taxon>
    </lineage>
</organism>
<accession>A0A7D3Y1X2</accession>
<evidence type="ECO:0000256" key="5">
    <source>
        <dbReference type="ARBA" id="ARBA00023134"/>
    </source>
</evidence>
<dbReference type="SUPFAM" id="SSF52540">
    <property type="entry name" value="P-loop containing nucleoside triphosphate hydrolases"/>
    <property type="match status" value="1"/>
</dbReference>
<dbReference type="GO" id="GO:0005737">
    <property type="term" value="C:cytoplasm"/>
    <property type="evidence" value="ECO:0007669"/>
    <property type="project" value="UniProtKB-SubCell"/>
</dbReference>
<dbReference type="InterPro" id="IPR032305">
    <property type="entry name" value="GTP-bd_M"/>
</dbReference>
<dbReference type="GO" id="GO:0005525">
    <property type="term" value="F:GTP binding"/>
    <property type="evidence" value="ECO:0007669"/>
    <property type="project" value="UniProtKB-UniRule"/>
</dbReference>
<feature type="binding site" evidence="7">
    <location>
        <begin position="306"/>
        <end position="309"/>
    </location>
    <ligand>
        <name>GTP</name>
        <dbReference type="ChEBI" id="CHEBI:37565"/>
    </ligand>
</feature>
<dbReference type="GO" id="GO:0043022">
    <property type="term" value="F:ribosome binding"/>
    <property type="evidence" value="ECO:0007669"/>
    <property type="project" value="TreeGrafter"/>
</dbReference>
<dbReference type="Pfam" id="PF13167">
    <property type="entry name" value="GTP-bdg_N"/>
    <property type="match status" value="1"/>
</dbReference>
<feature type="binding site" evidence="7">
    <location>
        <begin position="240"/>
        <end position="243"/>
    </location>
    <ligand>
        <name>GTP</name>
        <dbReference type="ChEBI" id="CHEBI:37565"/>
    </ligand>
</feature>
<evidence type="ECO:0000256" key="1">
    <source>
        <dbReference type="ARBA" id="ARBA00022490"/>
    </source>
</evidence>
<dbReference type="InterPro" id="IPR027417">
    <property type="entry name" value="P-loop_NTPase"/>
</dbReference>
<dbReference type="RefSeq" id="WP_173222255.1">
    <property type="nucleotide sequence ID" value="NZ_CP048104.1"/>
</dbReference>
<name>A0A7D3Y1X2_9BACL</name>
<dbReference type="Proteomes" id="UP000503088">
    <property type="component" value="Chromosome"/>
</dbReference>
<dbReference type="InterPro" id="IPR006073">
    <property type="entry name" value="GTP-bd"/>
</dbReference>
<evidence type="ECO:0000256" key="6">
    <source>
        <dbReference type="HAMAP-Rule" id="MF_00900"/>
    </source>
</evidence>
<keyword evidence="11" id="KW-1185">Reference proteome</keyword>
<dbReference type="EMBL" id="CP048104">
    <property type="protein sequence ID" value="QKG84503.1"/>
    <property type="molecule type" value="Genomic_DNA"/>
</dbReference>
<evidence type="ECO:0000313" key="11">
    <source>
        <dbReference type="Proteomes" id="UP000503088"/>
    </source>
</evidence>
<dbReference type="PRINTS" id="PR00326">
    <property type="entry name" value="GTP1OBG"/>
</dbReference>
<dbReference type="InterPro" id="IPR025121">
    <property type="entry name" value="GTPase_HflX_N"/>
</dbReference>
<dbReference type="InterPro" id="IPR042108">
    <property type="entry name" value="GTPase_HflX_N_sf"/>
</dbReference>
<comment type="subunit">
    <text evidence="6">Monomer. Associates with the 50S ribosomal subunit.</text>
</comment>
<dbReference type="PIRSF" id="PIRSF006809">
    <property type="entry name" value="GTP-binding_hflX_prd"/>
    <property type="match status" value="1"/>
</dbReference>
<dbReference type="NCBIfam" id="TIGR03156">
    <property type="entry name" value="GTP_HflX"/>
    <property type="match status" value="1"/>
</dbReference>
<evidence type="ECO:0000256" key="2">
    <source>
        <dbReference type="ARBA" id="ARBA00022723"/>
    </source>
</evidence>
<feature type="binding site" evidence="8">
    <location>
        <position position="220"/>
    </location>
    <ligand>
        <name>Mg(2+)</name>
        <dbReference type="ChEBI" id="CHEBI:18420"/>
    </ligand>
</feature>
<dbReference type="Gene3D" id="6.10.250.2860">
    <property type="match status" value="1"/>
</dbReference>
<dbReference type="Pfam" id="PF16360">
    <property type="entry name" value="GTP-bdg_M"/>
    <property type="match status" value="1"/>
</dbReference>
<comment type="function">
    <text evidence="6">GTPase that associates with the 50S ribosomal subunit and may have a role during protein synthesis or ribosome biogenesis.</text>
</comment>